<gene>
    <name evidence="4" type="ORF">DWY25_05925</name>
</gene>
<feature type="compositionally biased region" description="Basic residues" evidence="2">
    <location>
        <begin position="128"/>
        <end position="138"/>
    </location>
</feature>
<organism evidence="4 5">
    <name type="scientific">Holdemania filiformis</name>
    <dbReference type="NCBI Taxonomy" id="61171"/>
    <lineage>
        <taxon>Bacteria</taxon>
        <taxon>Bacillati</taxon>
        <taxon>Bacillota</taxon>
        <taxon>Erysipelotrichia</taxon>
        <taxon>Erysipelotrichales</taxon>
        <taxon>Erysipelotrichaceae</taxon>
        <taxon>Holdemania</taxon>
    </lineage>
</organism>
<dbReference type="GO" id="GO:0008270">
    <property type="term" value="F:zinc ion binding"/>
    <property type="evidence" value="ECO:0007669"/>
    <property type="project" value="UniProtKB-KW"/>
</dbReference>
<keyword evidence="1" id="KW-0479">Metal-binding</keyword>
<accession>A0A412G472</accession>
<protein>
    <submittedName>
        <fullName evidence="4">SWIM zinc finger family protein</fullName>
    </submittedName>
</protein>
<feature type="region of interest" description="Disordered" evidence="2">
    <location>
        <begin position="112"/>
        <end position="138"/>
    </location>
</feature>
<feature type="domain" description="SWIM-type" evidence="3">
    <location>
        <begin position="54"/>
        <end position="90"/>
    </location>
</feature>
<evidence type="ECO:0000259" key="3">
    <source>
        <dbReference type="PROSITE" id="PS50966"/>
    </source>
</evidence>
<comment type="caution">
    <text evidence="4">The sequence shown here is derived from an EMBL/GenBank/DDBJ whole genome shotgun (WGS) entry which is preliminary data.</text>
</comment>
<keyword evidence="1" id="KW-0862">Zinc</keyword>
<keyword evidence="1" id="KW-0863">Zinc-finger</keyword>
<reference evidence="4 5" key="1">
    <citation type="submission" date="2018-08" db="EMBL/GenBank/DDBJ databases">
        <title>A genome reference for cultivated species of the human gut microbiota.</title>
        <authorList>
            <person name="Zou Y."/>
            <person name="Xue W."/>
            <person name="Luo G."/>
        </authorList>
    </citation>
    <scope>NUCLEOTIDE SEQUENCE [LARGE SCALE GENOMIC DNA]</scope>
    <source>
        <strain evidence="4 5">AF24-29</strain>
    </source>
</reference>
<dbReference type="InterPro" id="IPR007527">
    <property type="entry name" value="Znf_SWIM"/>
</dbReference>
<proteinExistence type="predicted"/>
<dbReference type="AlphaFoldDB" id="A0A412G472"/>
<keyword evidence="5" id="KW-1185">Reference proteome</keyword>
<evidence type="ECO:0000313" key="5">
    <source>
        <dbReference type="Proteomes" id="UP000284178"/>
    </source>
</evidence>
<sequence>MEIKESWIAEQAVNANALKNAKALVQSGKFVRLVRSEDDTFYMGECQGSGSSNYTTSADFLDPAHPVFRCSCPSRQFPCKHSLGLLYAIAQKAAFETGAIPEDILRKRERLAKRSTQPETEAEPPQAKPKKTKKTANKKRWLKQLEGLDVCDRMLRDLVRSGVSAFVNNSLKDYEVLAKQMNDYYLPGIQRQLVTLIAAARTAQTSEGTYDVVFTELLRLNQTVKQGRKYLNKKLQDQPVTPEEKGIEEGLGTIWNLSDLKEQGFEIGEQSLIQLGFRVRYDSAHQETVEEGFWFVHPLNEIHKTIHIRPKKAEKYIREEDSVLMKIKAPAVYLYPGAGNRRLRYEETRTTDPLKGDDYARIRQAAGETLETVIKDVKNKLKNPFVKNEVAALVAYAEIRRQDEGFVMVDRQGEVLALSPLEGMSLMALTALPEQKLLADQCALLLFSYEAQTHRLIAKPMSLISAEHIVRLLY</sequence>
<dbReference type="Proteomes" id="UP000284178">
    <property type="component" value="Unassembled WGS sequence"/>
</dbReference>
<dbReference type="RefSeq" id="WP_117894465.1">
    <property type="nucleotide sequence ID" value="NZ_CABJCV010000005.1"/>
</dbReference>
<evidence type="ECO:0000313" key="4">
    <source>
        <dbReference type="EMBL" id="RGR75310.1"/>
    </source>
</evidence>
<dbReference type="EMBL" id="QRUP01000005">
    <property type="protein sequence ID" value="RGR75310.1"/>
    <property type="molecule type" value="Genomic_DNA"/>
</dbReference>
<evidence type="ECO:0000256" key="2">
    <source>
        <dbReference type="SAM" id="MobiDB-lite"/>
    </source>
</evidence>
<dbReference type="GeneID" id="83014941"/>
<dbReference type="PROSITE" id="PS50966">
    <property type="entry name" value="ZF_SWIM"/>
    <property type="match status" value="1"/>
</dbReference>
<evidence type="ECO:0000256" key="1">
    <source>
        <dbReference type="PROSITE-ProRule" id="PRU00325"/>
    </source>
</evidence>
<name>A0A412G472_9FIRM</name>
<dbReference type="Pfam" id="PF04434">
    <property type="entry name" value="SWIM"/>
    <property type="match status" value="1"/>
</dbReference>